<feature type="region of interest" description="Disordered" evidence="1">
    <location>
        <begin position="208"/>
        <end position="230"/>
    </location>
</feature>
<keyword evidence="3" id="KW-1185">Reference proteome</keyword>
<protein>
    <submittedName>
        <fullName evidence="2">Uncharacterized protein</fullName>
    </submittedName>
</protein>
<gene>
    <name evidence="2" type="ORF">NA56DRAFT_294730</name>
</gene>
<organism evidence="2 3">
    <name type="scientific">Hyaloscypha hepaticicola</name>
    <dbReference type="NCBI Taxonomy" id="2082293"/>
    <lineage>
        <taxon>Eukaryota</taxon>
        <taxon>Fungi</taxon>
        <taxon>Dikarya</taxon>
        <taxon>Ascomycota</taxon>
        <taxon>Pezizomycotina</taxon>
        <taxon>Leotiomycetes</taxon>
        <taxon>Helotiales</taxon>
        <taxon>Hyaloscyphaceae</taxon>
        <taxon>Hyaloscypha</taxon>
    </lineage>
</organism>
<sequence>MCRYNVTSFACGHDLLEHTTECKTRVSAGPFKHFPQCEKTEPLRLDSRICSNCMAKHQEAREAARAVHARHNVLPRWKRRILGPLSKILEDQLEAPAIVPVPVSRKTPPFPLHGTGIRAGPFLLRPKGPYRQKIPARGKATSTLDPKAIPPPIPEGEEPKSDSGRSLNSKRSWSTGDDLSWQSMPLQLERTVHHAQPVSHLDVLPSQLHPLRQNPPEKTLHHSRAQVPPPLPPRYELWEPQRSGRNVQRPHPHPNMANIHRLSRAEQQDAELFFSQYNPKAPAALEAGSQAAKETRGVPTILRVGRPRADSTYLSPTVGQIPAYYNTASDQKFSNRHVKLSTRGEATWESFILTHPTTPEMAASAGDHPPSLPQLTKLPALSLKEEIHLSSRISHPGLHDSYISSPRPPEELSASPASGKKRAKGGKTGNGKLQKKSWQVPRH</sequence>
<evidence type="ECO:0000313" key="2">
    <source>
        <dbReference type="EMBL" id="PMD26692.1"/>
    </source>
</evidence>
<reference evidence="2 3" key="1">
    <citation type="submission" date="2016-05" db="EMBL/GenBank/DDBJ databases">
        <title>A degradative enzymes factory behind the ericoid mycorrhizal symbiosis.</title>
        <authorList>
            <consortium name="DOE Joint Genome Institute"/>
            <person name="Martino E."/>
            <person name="Morin E."/>
            <person name="Grelet G."/>
            <person name="Kuo A."/>
            <person name="Kohler A."/>
            <person name="Daghino S."/>
            <person name="Barry K."/>
            <person name="Choi C."/>
            <person name="Cichocki N."/>
            <person name="Clum A."/>
            <person name="Copeland A."/>
            <person name="Hainaut M."/>
            <person name="Haridas S."/>
            <person name="Labutti K."/>
            <person name="Lindquist E."/>
            <person name="Lipzen A."/>
            <person name="Khouja H.-R."/>
            <person name="Murat C."/>
            <person name="Ohm R."/>
            <person name="Olson A."/>
            <person name="Spatafora J."/>
            <person name="Veneault-Fourrey C."/>
            <person name="Henrissat B."/>
            <person name="Grigoriev I."/>
            <person name="Martin F."/>
            <person name="Perotto S."/>
        </authorList>
    </citation>
    <scope>NUCLEOTIDE SEQUENCE [LARGE SCALE GENOMIC DNA]</scope>
    <source>
        <strain evidence="2 3">UAMH 7357</strain>
    </source>
</reference>
<feature type="compositionally biased region" description="Polar residues" evidence="1">
    <location>
        <begin position="164"/>
        <end position="179"/>
    </location>
</feature>
<feature type="region of interest" description="Disordered" evidence="1">
    <location>
        <begin position="395"/>
        <end position="443"/>
    </location>
</feature>
<dbReference type="Proteomes" id="UP000235672">
    <property type="component" value="Unassembled WGS sequence"/>
</dbReference>
<dbReference type="EMBL" id="KZ613467">
    <property type="protein sequence ID" value="PMD26692.1"/>
    <property type="molecule type" value="Genomic_DNA"/>
</dbReference>
<proteinExistence type="predicted"/>
<dbReference type="AlphaFoldDB" id="A0A2J6QK90"/>
<feature type="region of interest" description="Disordered" evidence="1">
    <location>
        <begin position="123"/>
        <end position="179"/>
    </location>
</feature>
<evidence type="ECO:0000313" key="3">
    <source>
        <dbReference type="Proteomes" id="UP000235672"/>
    </source>
</evidence>
<dbReference type="OrthoDB" id="10310247at2759"/>
<accession>A0A2J6QK90</accession>
<name>A0A2J6QK90_9HELO</name>
<evidence type="ECO:0000256" key="1">
    <source>
        <dbReference type="SAM" id="MobiDB-lite"/>
    </source>
</evidence>